<reference evidence="4" key="1">
    <citation type="submission" date="2014-09" db="EMBL/GenBank/DDBJ databases">
        <authorList>
            <person name="Illeghems K.G."/>
        </authorList>
    </citation>
    <scope>NUCLEOTIDE SEQUENCE [LARGE SCALE GENOMIC DNA]</scope>
    <source>
        <strain evidence="4">LMG 23848T</strain>
    </source>
</reference>
<feature type="transmembrane region" description="Helical" evidence="2">
    <location>
        <begin position="70"/>
        <end position="90"/>
    </location>
</feature>
<gene>
    <name evidence="3" type="ORF">AGA_1814</name>
</gene>
<keyword evidence="2" id="KW-0812">Transmembrane</keyword>
<proteinExistence type="predicted"/>
<name>A0A0U5FA74_9PROT</name>
<keyword evidence="2" id="KW-1133">Transmembrane helix</keyword>
<keyword evidence="2" id="KW-0472">Membrane</keyword>
<feature type="compositionally biased region" description="Polar residues" evidence="1">
    <location>
        <begin position="140"/>
        <end position="149"/>
    </location>
</feature>
<evidence type="ECO:0000256" key="1">
    <source>
        <dbReference type="SAM" id="MobiDB-lite"/>
    </source>
</evidence>
<sequence>MSRPSNGQSMRKLGATARLAAIRQLVWRLTVEDSSMAEPPANNATVVNTAKVAGILALLPTLFSSLPPTVALTICITMVTCAAITASVPAPTNNRVLIALYQVVRVIGLGVSYALPYVATHLVKGGPSVSTAPQAVPASVGTNPQDDTK</sequence>
<feature type="region of interest" description="Disordered" evidence="1">
    <location>
        <begin position="127"/>
        <end position="149"/>
    </location>
</feature>
<organism evidence="3 4">
    <name type="scientific">Acetobacter ghanensis</name>
    <dbReference type="NCBI Taxonomy" id="431306"/>
    <lineage>
        <taxon>Bacteria</taxon>
        <taxon>Pseudomonadati</taxon>
        <taxon>Pseudomonadota</taxon>
        <taxon>Alphaproteobacteria</taxon>
        <taxon>Acetobacterales</taxon>
        <taxon>Acetobacteraceae</taxon>
        <taxon>Acetobacter</taxon>
    </lineage>
</organism>
<evidence type="ECO:0000313" key="3">
    <source>
        <dbReference type="EMBL" id="CEF56157.1"/>
    </source>
</evidence>
<dbReference type="Proteomes" id="UP000068250">
    <property type="component" value="Chromosome I"/>
</dbReference>
<evidence type="ECO:0000256" key="2">
    <source>
        <dbReference type="SAM" id="Phobius"/>
    </source>
</evidence>
<dbReference type="AlphaFoldDB" id="A0A0U5FA74"/>
<dbReference type="PATRIC" id="fig|431306.5.peg.1856"/>
<accession>A0A0U5FA74</accession>
<evidence type="ECO:0000313" key="4">
    <source>
        <dbReference type="Proteomes" id="UP000068250"/>
    </source>
</evidence>
<protein>
    <submittedName>
        <fullName evidence="3">Uncharacterized protein</fullName>
    </submittedName>
</protein>
<dbReference type="EMBL" id="LN609302">
    <property type="protein sequence ID" value="CEF56157.1"/>
    <property type="molecule type" value="Genomic_DNA"/>
</dbReference>
<feature type="transmembrane region" description="Helical" evidence="2">
    <location>
        <begin position="96"/>
        <end position="115"/>
    </location>
</feature>
<dbReference type="STRING" id="431306.AGA_1814"/>